<dbReference type="EMBL" id="CM000138">
    <property type="protein sequence ID" value="EAZ11086.1"/>
    <property type="molecule type" value="Genomic_DNA"/>
</dbReference>
<feature type="compositionally biased region" description="Basic and acidic residues" evidence="1">
    <location>
        <begin position="46"/>
        <end position="55"/>
    </location>
</feature>
<feature type="region of interest" description="Disordered" evidence="1">
    <location>
        <begin position="1"/>
        <end position="20"/>
    </location>
</feature>
<accession>A2ZQT9</accession>
<protein>
    <submittedName>
        <fullName evidence="2">Uncharacterized protein</fullName>
    </submittedName>
</protein>
<evidence type="ECO:0000313" key="2">
    <source>
        <dbReference type="EMBL" id="EAZ11086.1"/>
    </source>
</evidence>
<gene>
    <name evidence="2" type="ORF">OsJ_00933</name>
</gene>
<dbReference type="Proteomes" id="UP000007752">
    <property type="component" value="Chromosome 1"/>
</dbReference>
<reference evidence="2" key="2">
    <citation type="submission" date="2008-12" db="EMBL/GenBank/DDBJ databases">
        <title>Improved gene annotation of the rice (Oryza sativa) genomes.</title>
        <authorList>
            <person name="Wang J."/>
            <person name="Li R."/>
            <person name="Fan W."/>
            <person name="Huang Q."/>
            <person name="Zhang J."/>
            <person name="Zhou Y."/>
            <person name="Hu Y."/>
            <person name="Zi S."/>
            <person name="Li J."/>
            <person name="Ni P."/>
            <person name="Zheng H."/>
            <person name="Zhang Y."/>
            <person name="Zhao M."/>
            <person name="Hao Q."/>
            <person name="McDermott J."/>
            <person name="Samudrala R."/>
            <person name="Kristiansen K."/>
            <person name="Wong G.K.-S."/>
        </authorList>
    </citation>
    <scope>NUCLEOTIDE SEQUENCE</scope>
</reference>
<feature type="compositionally biased region" description="Pro residues" evidence="1">
    <location>
        <begin position="157"/>
        <end position="174"/>
    </location>
</feature>
<dbReference type="HOGENOM" id="CLU_2578124_0_0_1"/>
<sequence>MDSESGLTAVARTYTRRQKETIESIELGLTDGVLIGGGAAAGGGGHEADAHREDDLPIPGFLPGRAGGTPTASGAASPSAPTAAATTTATPPSRAGTTRCSASTFTAAAGRCSPRGRRTGGTRSRAGSPHAWPPRTTSPGCPGTAFWPPLRRLVPRRPLPPPRARTPTRPPASPSPTAVLRGIEEHGGGGRHCVRCTGSEWWADLMGVVLGDPVLTGVDEEGAYYELLPVLKATESKCLRCGDDMEGKLRIGFYCSLDCFREDQRTIEERRQRRVAMHAARHSGNN</sequence>
<reference evidence="2" key="1">
    <citation type="journal article" date="2005" name="PLoS Biol.">
        <title>The genomes of Oryza sativa: a history of duplications.</title>
        <authorList>
            <person name="Yu J."/>
            <person name="Wang J."/>
            <person name="Lin W."/>
            <person name="Li S."/>
            <person name="Li H."/>
            <person name="Zhou J."/>
            <person name="Ni P."/>
            <person name="Dong W."/>
            <person name="Hu S."/>
            <person name="Zeng C."/>
            <person name="Zhang J."/>
            <person name="Zhang Y."/>
            <person name="Li R."/>
            <person name="Xu Z."/>
            <person name="Li S."/>
            <person name="Li X."/>
            <person name="Zheng H."/>
            <person name="Cong L."/>
            <person name="Lin L."/>
            <person name="Yin J."/>
            <person name="Geng J."/>
            <person name="Li G."/>
            <person name="Shi J."/>
            <person name="Liu J."/>
            <person name="Lv H."/>
            <person name="Li J."/>
            <person name="Wang J."/>
            <person name="Deng Y."/>
            <person name="Ran L."/>
            <person name="Shi X."/>
            <person name="Wang X."/>
            <person name="Wu Q."/>
            <person name="Li C."/>
            <person name="Ren X."/>
            <person name="Wang J."/>
            <person name="Wang X."/>
            <person name="Li D."/>
            <person name="Liu D."/>
            <person name="Zhang X."/>
            <person name="Ji Z."/>
            <person name="Zhao W."/>
            <person name="Sun Y."/>
            <person name="Zhang Z."/>
            <person name="Bao J."/>
            <person name="Han Y."/>
            <person name="Dong L."/>
            <person name="Ji J."/>
            <person name="Chen P."/>
            <person name="Wu S."/>
            <person name="Liu J."/>
            <person name="Xiao Y."/>
            <person name="Bu D."/>
            <person name="Tan J."/>
            <person name="Yang L."/>
            <person name="Ye C."/>
            <person name="Zhang J."/>
            <person name="Xu J."/>
            <person name="Zhou Y."/>
            <person name="Yu Y."/>
            <person name="Zhang B."/>
            <person name="Zhuang S."/>
            <person name="Wei H."/>
            <person name="Liu B."/>
            <person name="Lei M."/>
            <person name="Yu H."/>
            <person name="Li Y."/>
            <person name="Xu H."/>
            <person name="Wei S."/>
            <person name="He X."/>
            <person name="Fang L."/>
            <person name="Zhang Z."/>
            <person name="Zhang Y."/>
            <person name="Huang X."/>
            <person name="Su Z."/>
            <person name="Tong W."/>
            <person name="Li J."/>
            <person name="Tong Z."/>
            <person name="Li S."/>
            <person name="Ye J."/>
            <person name="Wang L."/>
            <person name="Fang L."/>
            <person name="Lei T."/>
            <person name="Chen C."/>
            <person name="Chen H."/>
            <person name="Xu Z."/>
            <person name="Li H."/>
            <person name="Huang H."/>
            <person name="Zhang F."/>
            <person name="Xu H."/>
            <person name="Li N."/>
            <person name="Zhao C."/>
            <person name="Li S."/>
            <person name="Dong L."/>
            <person name="Huang Y."/>
            <person name="Li L."/>
            <person name="Xi Y."/>
            <person name="Qi Q."/>
            <person name="Li W."/>
            <person name="Zhang B."/>
            <person name="Hu W."/>
            <person name="Zhang Y."/>
            <person name="Tian X."/>
            <person name="Jiao Y."/>
            <person name="Liang X."/>
            <person name="Jin J."/>
            <person name="Gao L."/>
            <person name="Zheng W."/>
            <person name="Hao B."/>
            <person name="Liu S."/>
            <person name="Wang W."/>
            <person name="Yuan L."/>
            <person name="Cao M."/>
            <person name="McDermott J."/>
            <person name="Samudrala R."/>
            <person name="Wang J."/>
            <person name="Wong G.K."/>
            <person name="Yang H."/>
        </authorList>
    </citation>
    <scope>NUCLEOTIDE SEQUENCE [LARGE SCALE GENOMIC DNA]</scope>
</reference>
<feature type="compositionally biased region" description="Gly residues" evidence="1">
    <location>
        <begin position="34"/>
        <end position="45"/>
    </location>
</feature>
<feature type="region of interest" description="Disordered" evidence="1">
    <location>
        <begin position="34"/>
        <end position="179"/>
    </location>
</feature>
<dbReference type="AlphaFoldDB" id="A2ZQT9"/>
<feature type="compositionally biased region" description="Low complexity" evidence="1">
    <location>
        <begin position="68"/>
        <end position="99"/>
    </location>
</feature>
<evidence type="ECO:0000256" key="1">
    <source>
        <dbReference type="SAM" id="MobiDB-lite"/>
    </source>
</evidence>
<organism evidence="2">
    <name type="scientific">Oryza sativa subsp. japonica</name>
    <name type="common">Rice</name>
    <dbReference type="NCBI Taxonomy" id="39947"/>
    <lineage>
        <taxon>Eukaryota</taxon>
        <taxon>Viridiplantae</taxon>
        <taxon>Streptophyta</taxon>
        <taxon>Embryophyta</taxon>
        <taxon>Tracheophyta</taxon>
        <taxon>Spermatophyta</taxon>
        <taxon>Magnoliopsida</taxon>
        <taxon>Liliopsida</taxon>
        <taxon>Poales</taxon>
        <taxon>Poaceae</taxon>
        <taxon>BOP clade</taxon>
        <taxon>Oryzoideae</taxon>
        <taxon>Oryzeae</taxon>
        <taxon>Oryzinae</taxon>
        <taxon>Oryza</taxon>
        <taxon>Oryza sativa</taxon>
    </lineage>
</organism>
<name>A2ZQT9_ORYSJ</name>
<proteinExistence type="predicted"/>